<dbReference type="InterPro" id="IPR011333">
    <property type="entry name" value="SKP1/BTB/POZ_sf"/>
</dbReference>
<reference evidence="7" key="1">
    <citation type="submission" date="2017-03" db="EMBL/GenBank/DDBJ databases">
        <authorList>
            <person name="Sharma R."/>
            <person name="Thines M."/>
        </authorList>
    </citation>
    <scope>NUCLEOTIDE SEQUENCE [LARGE SCALE GENOMIC DNA]</scope>
</reference>
<proteinExistence type="inferred from homology"/>
<dbReference type="PANTHER" id="PTHR13213">
    <property type="entry name" value="MYB-BINDING PROTEIN 1A FAMILY MEMBER"/>
    <property type="match status" value="1"/>
</dbReference>
<feature type="compositionally biased region" description="Polar residues" evidence="4">
    <location>
        <begin position="725"/>
        <end position="745"/>
    </location>
</feature>
<accession>A0A1W5CZ56</accession>
<dbReference type="PANTHER" id="PTHR13213:SF2">
    <property type="entry name" value="MYB-BINDING PROTEIN 1A"/>
    <property type="match status" value="1"/>
</dbReference>
<comment type="subcellular location">
    <subcellularLocation>
        <location evidence="1">Nucleus</location>
    </subcellularLocation>
</comment>
<dbReference type="GO" id="GO:0000182">
    <property type="term" value="F:rDNA binding"/>
    <property type="evidence" value="ECO:0007669"/>
    <property type="project" value="TreeGrafter"/>
</dbReference>
<feature type="domain" description="BTB" evidence="5">
    <location>
        <begin position="984"/>
        <end position="1053"/>
    </location>
</feature>
<dbReference type="Pfam" id="PF04931">
    <property type="entry name" value="DNA_pol_phi"/>
    <property type="match status" value="1"/>
</dbReference>
<dbReference type="GO" id="GO:0006355">
    <property type="term" value="P:regulation of DNA-templated transcription"/>
    <property type="evidence" value="ECO:0007669"/>
    <property type="project" value="InterPro"/>
</dbReference>
<dbReference type="EMBL" id="FWEW01000869">
    <property type="protein sequence ID" value="SLM36025.1"/>
    <property type="molecule type" value="Genomic_DNA"/>
</dbReference>
<dbReference type="SUPFAM" id="SSF54695">
    <property type="entry name" value="POZ domain"/>
    <property type="match status" value="1"/>
</dbReference>
<dbReference type="InterPro" id="IPR000210">
    <property type="entry name" value="BTB/POZ_dom"/>
</dbReference>
<dbReference type="GO" id="GO:0005730">
    <property type="term" value="C:nucleolus"/>
    <property type="evidence" value="ECO:0007669"/>
    <property type="project" value="InterPro"/>
</dbReference>
<name>A0A1W5CZ56_9LECA</name>
<dbReference type="SUPFAM" id="SSF48371">
    <property type="entry name" value="ARM repeat"/>
    <property type="match status" value="1"/>
</dbReference>
<feature type="compositionally biased region" description="Acidic residues" evidence="4">
    <location>
        <begin position="783"/>
        <end position="796"/>
    </location>
</feature>
<feature type="compositionally biased region" description="Acidic residues" evidence="4">
    <location>
        <begin position="749"/>
        <end position="760"/>
    </location>
</feature>
<keyword evidence="3" id="KW-0539">Nucleus</keyword>
<evidence type="ECO:0000256" key="2">
    <source>
        <dbReference type="ARBA" id="ARBA00006809"/>
    </source>
</evidence>
<evidence type="ECO:0000256" key="4">
    <source>
        <dbReference type="SAM" id="MobiDB-lite"/>
    </source>
</evidence>
<feature type="region of interest" description="Disordered" evidence="4">
    <location>
        <begin position="725"/>
        <end position="760"/>
    </location>
</feature>
<sequence length="1125" mass="126041">MTKKRKREQPSDNTRLVGIYEDLANENEEVRLEAAHNLLSRFSPESSPTGEEVFKILKRLIRGLCSGRKAARLGFSVALTELLIQLLGPTKRNVPNLDLSISKLIGLLKEQTRIEGSVSGQEERDHHFGRLFGLEALIKSGILFKSGKSTDWDIVLDLIFELAKKKPWLREECGWIIYGAIQNLHEQGLDPSYVQAIIDRINSHGLAKTSEGIAIWIAVQSYFPAVDLPAGIWKHEDPLSIKEKSNLAKVLKEASFADKDKGNAEGNIPQKGSWNFKIHFAWPVVLAALLKDQGKSGQVHTNPPKRLDLKDFWNEAVDNSLFAASSSEVRKYWGLLLFEQMFGGIPEHLISILFSKNLMRCLMNHLTLPDRYLHRVALKVLKAIHARVVTEPQAITAAISGLLGPNGHVNFDHVTKTKTVEKLLSQIDAQTLRTVLPLFERLILMPQAGDETGAASRRQILADQLLSLIRSRQIDSISKAPLSEYNACIEQLLAFFVDVAYFSPRLAAEPPVSKASQDVFRSRISSSLTHLVAKVEDPAQFPYYVAMIIHKREKENVDSQPLFDADENVRKTVARAWKTLDKLHLKAGKPQSSRQNLLRAFKLLYSLTILQTYNGDSDAVTILDELRSCYDSLVKHRENDKQGGPEILVEILLSLVSKPSLLFRRLAQQVFGAFAPRVNATGLQSMVAVLETKENISGQEEMFEQEDAGQDDEAMSDVEEIDMAENNSNDTSIHNKDSSNGATDLSNEKEDEENEGSDGDADELAAFDAKLAQALGTRRADEDVAAEDDESSDVDMDDAQMEALDEHLEKVFRERKKVTSKKKERRNAKETVVNFKCRVLELLDVYIKQQHAQALCLDLIMPLLQLIRTTGNKQVSEKATALIREYFRLCKGQSLPVDAGRETLLELLTLVHSEAGKEGSNAHAYACSQASLLLAKVLAAQNKDNLRAVIALYAGTQEMLLFDSKCKVKPSFFSDWLNWLKGCVAIEVLVGPARESWAIQKALLTRHSLFFHRALLGVFREAYDKIVILPDDDPDAFGRFVPWLYTGSYTRSGAEPLLQCAKTWILGDKLGATAFKNLVIETLLDDPDYVTEPDDLRYVYAHTPAKSSLRQYLTDHVALQIMRIR</sequence>
<feature type="region of interest" description="Disordered" evidence="4">
    <location>
        <begin position="777"/>
        <end position="796"/>
    </location>
</feature>
<dbReference type="InterPro" id="IPR016024">
    <property type="entry name" value="ARM-type_fold"/>
</dbReference>
<dbReference type="PROSITE" id="PS50097">
    <property type="entry name" value="BTB"/>
    <property type="match status" value="1"/>
</dbReference>
<protein>
    <submittedName>
        <fullName evidence="6">Dna polymerase v</fullName>
    </submittedName>
</protein>
<dbReference type="InterPro" id="IPR007015">
    <property type="entry name" value="DNA_pol_V/MYBBP1A"/>
</dbReference>
<keyword evidence="7" id="KW-1185">Reference proteome</keyword>
<evidence type="ECO:0000256" key="3">
    <source>
        <dbReference type="ARBA" id="ARBA00023242"/>
    </source>
</evidence>
<evidence type="ECO:0000259" key="5">
    <source>
        <dbReference type="PROSITE" id="PS50097"/>
    </source>
</evidence>
<comment type="similarity">
    <text evidence="2">Belongs to the MYBBP1A family.</text>
</comment>
<dbReference type="CDD" id="cd18186">
    <property type="entry name" value="BTB_POZ_ZBTB_KLHL-like"/>
    <property type="match status" value="1"/>
</dbReference>
<evidence type="ECO:0000256" key="1">
    <source>
        <dbReference type="ARBA" id="ARBA00004123"/>
    </source>
</evidence>
<dbReference type="Gene3D" id="3.30.710.10">
    <property type="entry name" value="Potassium Channel Kv1.1, Chain A"/>
    <property type="match status" value="1"/>
</dbReference>
<evidence type="ECO:0000313" key="7">
    <source>
        <dbReference type="Proteomes" id="UP000192927"/>
    </source>
</evidence>
<dbReference type="AlphaFoldDB" id="A0A1W5CZ56"/>
<dbReference type="Proteomes" id="UP000192927">
    <property type="component" value="Unassembled WGS sequence"/>
</dbReference>
<evidence type="ECO:0000313" key="6">
    <source>
        <dbReference type="EMBL" id="SLM36025.1"/>
    </source>
</evidence>
<organism evidence="6 7">
    <name type="scientific">Lasallia pustulata</name>
    <dbReference type="NCBI Taxonomy" id="136370"/>
    <lineage>
        <taxon>Eukaryota</taxon>
        <taxon>Fungi</taxon>
        <taxon>Dikarya</taxon>
        <taxon>Ascomycota</taxon>
        <taxon>Pezizomycotina</taxon>
        <taxon>Lecanoromycetes</taxon>
        <taxon>OSLEUM clade</taxon>
        <taxon>Umbilicariomycetidae</taxon>
        <taxon>Umbilicariales</taxon>
        <taxon>Umbilicariaceae</taxon>
        <taxon>Lasallia</taxon>
    </lineage>
</organism>